<evidence type="ECO:0000313" key="2">
    <source>
        <dbReference type="Proteomes" id="UP000254134"/>
    </source>
</evidence>
<sequence>MSTISITIPHFKTCGFVGGHSLERCEDPGCTVHAGGRADCGRVACPSCGFSGSNLSAPDALEGLVHCSCGHVFETER</sequence>
<dbReference type="RefSeq" id="WP_114795702.1">
    <property type="nucleotide sequence ID" value="NZ_QQZY01000002.1"/>
</dbReference>
<dbReference type="AlphaFoldDB" id="A0A7M2YZD6"/>
<accession>A0A7M2YZD6</accession>
<reference evidence="1 2" key="1">
    <citation type="submission" date="2018-07" db="EMBL/GenBank/DDBJ databases">
        <title>High-quality-draft genome sequence of Gaiella occulta.</title>
        <authorList>
            <person name="Severino R."/>
            <person name="Froufe H.J.C."/>
            <person name="Rainey F.A."/>
            <person name="Barroso C."/>
            <person name="Albuquerque L."/>
            <person name="Lobo-Da-Cunha A."/>
            <person name="Da Costa M.S."/>
            <person name="Egas C."/>
        </authorList>
    </citation>
    <scope>NUCLEOTIDE SEQUENCE [LARGE SCALE GENOMIC DNA]</scope>
    <source>
        <strain evidence="1 2">F2-233</strain>
    </source>
</reference>
<reference evidence="2" key="2">
    <citation type="journal article" date="2019" name="MicrobiologyOpen">
        <title>High-quality draft genome sequence of Gaiella occulta isolated from a 150 meter deep mineral water borehole and comparison with the genome sequences of other deep-branching lineages of the phylum Actinobacteria.</title>
        <authorList>
            <person name="Severino R."/>
            <person name="Froufe H.J.C."/>
            <person name="Barroso C."/>
            <person name="Albuquerque L."/>
            <person name="Lobo-da-Cunha A."/>
            <person name="da Costa M.S."/>
            <person name="Egas C."/>
        </authorList>
    </citation>
    <scope>NUCLEOTIDE SEQUENCE [LARGE SCALE GENOMIC DNA]</scope>
    <source>
        <strain evidence="2">F2-233</strain>
    </source>
</reference>
<proteinExistence type="predicted"/>
<dbReference type="EMBL" id="QQZY01000002">
    <property type="protein sequence ID" value="RDI75507.1"/>
    <property type="molecule type" value="Genomic_DNA"/>
</dbReference>
<gene>
    <name evidence="1" type="ORF">Gocc_1305</name>
</gene>
<dbReference type="Proteomes" id="UP000254134">
    <property type="component" value="Unassembled WGS sequence"/>
</dbReference>
<evidence type="ECO:0000313" key="1">
    <source>
        <dbReference type="EMBL" id="RDI75507.1"/>
    </source>
</evidence>
<comment type="caution">
    <text evidence="1">The sequence shown here is derived from an EMBL/GenBank/DDBJ whole genome shotgun (WGS) entry which is preliminary data.</text>
</comment>
<organism evidence="1 2">
    <name type="scientific">Gaiella occulta</name>
    <dbReference type="NCBI Taxonomy" id="1002870"/>
    <lineage>
        <taxon>Bacteria</taxon>
        <taxon>Bacillati</taxon>
        <taxon>Actinomycetota</taxon>
        <taxon>Thermoleophilia</taxon>
        <taxon>Gaiellales</taxon>
        <taxon>Gaiellaceae</taxon>
        <taxon>Gaiella</taxon>
    </lineage>
</organism>
<name>A0A7M2YZD6_9ACTN</name>
<protein>
    <submittedName>
        <fullName evidence="1">Uncharacterized protein</fullName>
    </submittedName>
</protein>
<keyword evidence="2" id="KW-1185">Reference proteome</keyword>